<dbReference type="AlphaFoldDB" id="A0AA40DNA9"/>
<proteinExistence type="predicted"/>
<organism evidence="1 2">
    <name type="scientific">Lasiosphaeria miniovina</name>
    <dbReference type="NCBI Taxonomy" id="1954250"/>
    <lineage>
        <taxon>Eukaryota</taxon>
        <taxon>Fungi</taxon>
        <taxon>Dikarya</taxon>
        <taxon>Ascomycota</taxon>
        <taxon>Pezizomycotina</taxon>
        <taxon>Sordariomycetes</taxon>
        <taxon>Sordariomycetidae</taxon>
        <taxon>Sordariales</taxon>
        <taxon>Lasiosphaeriaceae</taxon>
        <taxon>Lasiosphaeria</taxon>
    </lineage>
</organism>
<gene>
    <name evidence="1" type="ORF">B0T26DRAFT_756525</name>
</gene>
<name>A0AA40DNA9_9PEZI</name>
<dbReference type="GeneID" id="85329382"/>
<protein>
    <submittedName>
        <fullName evidence="1">Uncharacterized protein</fullName>
    </submittedName>
</protein>
<keyword evidence="2" id="KW-1185">Reference proteome</keyword>
<reference evidence="1" key="1">
    <citation type="submission" date="2023-06" db="EMBL/GenBank/DDBJ databases">
        <title>Genome-scale phylogeny and comparative genomics of the fungal order Sordariales.</title>
        <authorList>
            <consortium name="Lawrence Berkeley National Laboratory"/>
            <person name="Hensen N."/>
            <person name="Bonometti L."/>
            <person name="Westerberg I."/>
            <person name="Brannstrom I.O."/>
            <person name="Guillou S."/>
            <person name="Cros-Aarteil S."/>
            <person name="Calhoun S."/>
            <person name="Haridas S."/>
            <person name="Kuo A."/>
            <person name="Mondo S."/>
            <person name="Pangilinan J."/>
            <person name="Riley R."/>
            <person name="LaButti K."/>
            <person name="Andreopoulos B."/>
            <person name="Lipzen A."/>
            <person name="Chen C."/>
            <person name="Yanf M."/>
            <person name="Daum C."/>
            <person name="Ng V."/>
            <person name="Clum A."/>
            <person name="Steindorff A."/>
            <person name="Ohm R."/>
            <person name="Martin F."/>
            <person name="Silar P."/>
            <person name="Natvig D."/>
            <person name="Lalanne C."/>
            <person name="Gautier V."/>
            <person name="Ament-velasquez S.L."/>
            <person name="Kruys A."/>
            <person name="Hutchinson M.I."/>
            <person name="Powell A.J."/>
            <person name="Barry K."/>
            <person name="Miller A.N."/>
            <person name="Grigoriev I.V."/>
            <person name="Debuchy R."/>
            <person name="Gladieux P."/>
            <person name="Thoren M.H."/>
            <person name="Johannesson H."/>
        </authorList>
    </citation>
    <scope>NUCLEOTIDE SEQUENCE</scope>
    <source>
        <strain evidence="1">SMH2392-1A</strain>
    </source>
</reference>
<dbReference type="Proteomes" id="UP001172101">
    <property type="component" value="Unassembled WGS sequence"/>
</dbReference>
<dbReference type="RefSeq" id="XP_060292231.1">
    <property type="nucleotide sequence ID" value="XM_060446112.1"/>
</dbReference>
<evidence type="ECO:0000313" key="2">
    <source>
        <dbReference type="Proteomes" id="UP001172101"/>
    </source>
</evidence>
<comment type="caution">
    <text evidence="1">The sequence shown here is derived from an EMBL/GenBank/DDBJ whole genome shotgun (WGS) entry which is preliminary data.</text>
</comment>
<evidence type="ECO:0000313" key="1">
    <source>
        <dbReference type="EMBL" id="KAK0707137.1"/>
    </source>
</evidence>
<dbReference type="EMBL" id="JAUIRO010000007">
    <property type="protein sequence ID" value="KAK0707137.1"/>
    <property type="molecule type" value="Genomic_DNA"/>
</dbReference>
<sequence length="178" mass="19816">MVEGSVAVSDGPEIAAEETVTAIATRIANYLAPIEAPKAAIKFITKEAARRLQEREAKTNLDRFIETQLGGHANKVNAKSDTKFQDAATENCEILNEYLSAPHQEERVNDRKTLQEKRNMGDLRVRNKDFGMASQLYNDVQQAQQAAFSATDPHTIATVQKLQDFNGGDWQRDSLNHS</sequence>
<accession>A0AA40DNA9</accession>